<evidence type="ECO:0000313" key="4">
    <source>
        <dbReference type="Proteomes" id="UP001596160"/>
    </source>
</evidence>
<keyword evidence="2" id="KW-0812">Transmembrane</keyword>
<comment type="caution">
    <text evidence="3">The sequence shown here is derived from an EMBL/GenBank/DDBJ whole genome shotgun (WGS) entry which is preliminary data.</text>
</comment>
<feature type="transmembrane region" description="Helical" evidence="2">
    <location>
        <begin position="60"/>
        <end position="78"/>
    </location>
</feature>
<proteinExistence type="predicted"/>
<dbReference type="Proteomes" id="UP001596160">
    <property type="component" value="Unassembled WGS sequence"/>
</dbReference>
<evidence type="ECO:0000256" key="2">
    <source>
        <dbReference type="SAM" id="Phobius"/>
    </source>
</evidence>
<feature type="region of interest" description="Disordered" evidence="1">
    <location>
        <begin position="1"/>
        <end position="21"/>
    </location>
</feature>
<evidence type="ECO:0000313" key="3">
    <source>
        <dbReference type="EMBL" id="MFC5153974.1"/>
    </source>
</evidence>
<gene>
    <name evidence="3" type="ORF">ACFPRH_19760</name>
</gene>
<feature type="transmembrane region" description="Helical" evidence="2">
    <location>
        <begin position="85"/>
        <end position="103"/>
    </location>
</feature>
<dbReference type="EMBL" id="JBHSKP010000012">
    <property type="protein sequence ID" value="MFC5153974.1"/>
    <property type="molecule type" value="Genomic_DNA"/>
</dbReference>
<accession>A0ABW0AQF2</accession>
<name>A0ABW0AQF2_9ACTN</name>
<feature type="transmembrane region" description="Helical" evidence="2">
    <location>
        <begin position="191"/>
        <end position="208"/>
    </location>
</feature>
<sequence>MLDADIHTGGMPAPQSNGSPRNGAVPVWVSFRRTLLVVAIGLAAAAANTLIAYLTMGIAGFIAVMASVIFGLVIAVALRALHRAWWLATLSLVPSLMVMFGAGDYTPELALEQRGVREQVTITADSAAGTENKRHAYTLRGDQGILKEKMVWRGGGSPYEVGDRIEILRDPEGIAPLWDRSDVDSAEKLDWLIWGTATWTAMALLAGYRGHMRRKKNKQPFLDRFDF</sequence>
<keyword evidence="2" id="KW-0472">Membrane</keyword>
<dbReference type="RefSeq" id="WP_344478749.1">
    <property type="nucleotide sequence ID" value="NZ_BAAASB010000010.1"/>
</dbReference>
<keyword evidence="4" id="KW-1185">Reference proteome</keyword>
<reference evidence="4" key="1">
    <citation type="journal article" date="2019" name="Int. J. Syst. Evol. Microbiol.">
        <title>The Global Catalogue of Microorganisms (GCM) 10K type strain sequencing project: providing services to taxonomists for standard genome sequencing and annotation.</title>
        <authorList>
            <consortium name="The Broad Institute Genomics Platform"/>
            <consortium name="The Broad Institute Genome Sequencing Center for Infectious Disease"/>
            <person name="Wu L."/>
            <person name="Ma J."/>
        </authorList>
    </citation>
    <scope>NUCLEOTIDE SEQUENCE [LARGE SCALE GENOMIC DNA]</scope>
    <source>
        <strain evidence="4">PCU 266</strain>
    </source>
</reference>
<organism evidence="3 4">
    <name type="scientific">Streptomyces amakusaensis</name>
    <dbReference type="NCBI Taxonomy" id="67271"/>
    <lineage>
        <taxon>Bacteria</taxon>
        <taxon>Bacillati</taxon>
        <taxon>Actinomycetota</taxon>
        <taxon>Actinomycetes</taxon>
        <taxon>Kitasatosporales</taxon>
        <taxon>Streptomycetaceae</taxon>
        <taxon>Streptomyces</taxon>
    </lineage>
</organism>
<feature type="transmembrane region" description="Helical" evidence="2">
    <location>
        <begin position="35"/>
        <end position="54"/>
    </location>
</feature>
<protein>
    <recommendedName>
        <fullName evidence="5">Integral membrane protein</fullName>
    </recommendedName>
</protein>
<evidence type="ECO:0008006" key="5">
    <source>
        <dbReference type="Google" id="ProtNLM"/>
    </source>
</evidence>
<keyword evidence="2" id="KW-1133">Transmembrane helix</keyword>
<evidence type="ECO:0000256" key="1">
    <source>
        <dbReference type="SAM" id="MobiDB-lite"/>
    </source>
</evidence>